<reference evidence="1 2" key="1">
    <citation type="journal article" date="2019" name="G3 (Bethesda)">
        <title>Sequencing of a Wild Apple (Malus baccata) Genome Unravels the Differences Between Cultivated and Wild Apple Species Regarding Disease Resistance and Cold Tolerance.</title>
        <authorList>
            <person name="Chen X."/>
        </authorList>
    </citation>
    <scope>NUCLEOTIDE SEQUENCE [LARGE SCALE GENOMIC DNA]</scope>
    <source>
        <strain evidence="2">cv. Shandingzi</strain>
        <tissue evidence="1">Leaves</tissue>
    </source>
</reference>
<sequence>MFMEEKTSSRLGNPMKIYVLRRLLEQLGMHATIRVVLEMTTPAEGLDSSGG</sequence>
<dbReference type="Proteomes" id="UP000315295">
    <property type="component" value="Unassembled WGS sequence"/>
</dbReference>
<evidence type="ECO:0000313" key="2">
    <source>
        <dbReference type="Proteomes" id="UP000315295"/>
    </source>
</evidence>
<evidence type="ECO:0000313" key="1">
    <source>
        <dbReference type="EMBL" id="TQD91577.1"/>
    </source>
</evidence>
<name>A0A540LYL4_MALBA</name>
<proteinExistence type="predicted"/>
<comment type="caution">
    <text evidence="1">The sequence shown here is derived from an EMBL/GenBank/DDBJ whole genome shotgun (WGS) entry which is preliminary data.</text>
</comment>
<gene>
    <name evidence="1" type="ORF">C1H46_022836</name>
</gene>
<organism evidence="1 2">
    <name type="scientific">Malus baccata</name>
    <name type="common">Siberian crab apple</name>
    <name type="synonym">Pyrus baccata</name>
    <dbReference type="NCBI Taxonomy" id="106549"/>
    <lineage>
        <taxon>Eukaryota</taxon>
        <taxon>Viridiplantae</taxon>
        <taxon>Streptophyta</taxon>
        <taxon>Embryophyta</taxon>
        <taxon>Tracheophyta</taxon>
        <taxon>Spermatophyta</taxon>
        <taxon>Magnoliopsida</taxon>
        <taxon>eudicotyledons</taxon>
        <taxon>Gunneridae</taxon>
        <taxon>Pentapetalae</taxon>
        <taxon>rosids</taxon>
        <taxon>fabids</taxon>
        <taxon>Rosales</taxon>
        <taxon>Rosaceae</taxon>
        <taxon>Amygdaloideae</taxon>
        <taxon>Maleae</taxon>
        <taxon>Malus</taxon>
    </lineage>
</organism>
<keyword evidence="2" id="KW-1185">Reference proteome</keyword>
<accession>A0A540LYL4</accession>
<dbReference type="AlphaFoldDB" id="A0A540LYL4"/>
<protein>
    <submittedName>
        <fullName evidence="1">Uncharacterized protein</fullName>
    </submittedName>
</protein>
<dbReference type="EMBL" id="VIEB01000414">
    <property type="protein sequence ID" value="TQD91577.1"/>
    <property type="molecule type" value="Genomic_DNA"/>
</dbReference>